<keyword evidence="11" id="KW-1185">Reference proteome</keyword>
<evidence type="ECO:0000256" key="8">
    <source>
        <dbReference type="RuleBase" id="RU363032"/>
    </source>
</evidence>
<proteinExistence type="inferred from homology"/>
<evidence type="ECO:0000256" key="2">
    <source>
        <dbReference type="ARBA" id="ARBA00022448"/>
    </source>
</evidence>
<dbReference type="AlphaFoldDB" id="A0A1W1YEP3"/>
<dbReference type="PANTHER" id="PTHR30614:SF0">
    <property type="entry name" value="L-CYSTINE TRANSPORT SYSTEM PERMEASE PROTEIN TCYL"/>
    <property type="match status" value="1"/>
</dbReference>
<dbReference type="PROSITE" id="PS50928">
    <property type="entry name" value="ABC_TM1"/>
    <property type="match status" value="1"/>
</dbReference>
<feature type="transmembrane region" description="Helical" evidence="8">
    <location>
        <begin position="195"/>
        <end position="214"/>
    </location>
</feature>
<keyword evidence="2 8" id="KW-0813">Transport</keyword>
<keyword evidence="4 8" id="KW-0812">Transmembrane</keyword>
<dbReference type="InterPro" id="IPR010065">
    <property type="entry name" value="AA_ABC_transptr_permease_3TM"/>
</dbReference>
<dbReference type="InterPro" id="IPR043429">
    <property type="entry name" value="ArtM/GltK/GlnP/TcyL/YhdX-like"/>
</dbReference>
<evidence type="ECO:0000313" key="11">
    <source>
        <dbReference type="Proteomes" id="UP000243884"/>
    </source>
</evidence>
<comment type="similarity">
    <text evidence="8">Belongs to the binding-protein-dependent transport system permease family.</text>
</comment>
<keyword evidence="5" id="KW-0029">Amino-acid transport</keyword>
<keyword evidence="7 8" id="KW-0472">Membrane</keyword>
<organism evidence="10 11">
    <name type="scientific">Aerococcus suis</name>
    <dbReference type="NCBI Taxonomy" id="371602"/>
    <lineage>
        <taxon>Bacteria</taxon>
        <taxon>Bacillati</taxon>
        <taxon>Bacillota</taxon>
        <taxon>Bacilli</taxon>
        <taxon>Lactobacillales</taxon>
        <taxon>Aerococcaceae</taxon>
        <taxon>Aerococcus</taxon>
    </lineage>
</organism>
<dbReference type="CDD" id="cd06261">
    <property type="entry name" value="TM_PBP2"/>
    <property type="match status" value="1"/>
</dbReference>
<dbReference type="RefSeq" id="WP_159444424.1">
    <property type="nucleotide sequence ID" value="NZ_FWXK01000002.1"/>
</dbReference>
<dbReference type="PANTHER" id="PTHR30614">
    <property type="entry name" value="MEMBRANE COMPONENT OF AMINO ACID ABC TRANSPORTER"/>
    <property type="match status" value="1"/>
</dbReference>
<comment type="subcellular location">
    <subcellularLocation>
        <location evidence="1 8">Cell membrane</location>
        <topology evidence="1 8">Multi-pass membrane protein</topology>
    </subcellularLocation>
</comment>
<dbReference type="Proteomes" id="UP000243884">
    <property type="component" value="Unassembled WGS sequence"/>
</dbReference>
<dbReference type="Gene3D" id="1.10.3720.10">
    <property type="entry name" value="MetI-like"/>
    <property type="match status" value="1"/>
</dbReference>
<reference evidence="11" key="1">
    <citation type="submission" date="2017-04" db="EMBL/GenBank/DDBJ databases">
        <authorList>
            <person name="Varghese N."/>
            <person name="Submissions S."/>
        </authorList>
    </citation>
    <scope>NUCLEOTIDE SEQUENCE [LARGE SCALE GENOMIC DNA]</scope>
    <source>
        <strain evidence="11">DSM 21500</strain>
    </source>
</reference>
<dbReference type="GO" id="GO:0022857">
    <property type="term" value="F:transmembrane transporter activity"/>
    <property type="evidence" value="ECO:0007669"/>
    <property type="project" value="InterPro"/>
</dbReference>
<sequence length="225" mass="25762">MNIQFIFRIFPILLKYLPTTLYIFIISAILGLLLTSIVTVLRLKRIPLIDKMLKMYVSFMRSTPGIIHIFMIYYGLPVLLRVIGINIDQTSRMTYSIIALVLFNGAFISEILRPGYLAVSKDQFEAGESVGMTKWQVHKQIIIPQMIPTILPSLSNALVDLLQDTSLLYLIGLVDMMGEAEIIISNNYGVNQMEVYLVIGLIYWGLCSLIDWITQKMENRMIEYL</sequence>
<dbReference type="SUPFAM" id="SSF161098">
    <property type="entry name" value="MetI-like"/>
    <property type="match status" value="1"/>
</dbReference>
<evidence type="ECO:0000256" key="7">
    <source>
        <dbReference type="ARBA" id="ARBA00023136"/>
    </source>
</evidence>
<keyword evidence="3" id="KW-1003">Cell membrane</keyword>
<dbReference type="STRING" id="371602.SAMN04487984_0639"/>
<dbReference type="EMBL" id="FWXK01000002">
    <property type="protein sequence ID" value="SMC34609.1"/>
    <property type="molecule type" value="Genomic_DNA"/>
</dbReference>
<protein>
    <submittedName>
        <fullName evidence="10">Amino acid ABC transporter membrane protein 1, PAAT family</fullName>
    </submittedName>
</protein>
<dbReference type="GO" id="GO:0043190">
    <property type="term" value="C:ATP-binding cassette (ABC) transporter complex"/>
    <property type="evidence" value="ECO:0007669"/>
    <property type="project" value="InterPro"/>
</dbReference>
<dbReference type="GO" id="GO:0006865">
    <property type="term" value="P:amino acid transport"/>
    <property type="evidence" value="ECO:0007669"/>
    <property type="project" value="UniProtKB-KW"/>
</dbReference>
<evidence type="ECO:0000256" key="3">
    <source>
        <dbReference type="ARBA" id="ARBA00022475"/>
    </source>
</evidence>
<keyword evidence="6 8" id="KW-1133">Transmembrane helix</keyword>
<evidence type="ECO:0000256" key="4">
    <source>
        <dbReference type="ARBA" id="ARBA00022692"/>
    </source>
</evidence>
<feature type="transmembrane region" description="Helical" evidence="8">
    <location>
        <begin position="64"/>
        <end position="87"/>
    </location>
</feature>
<feature type="transmembrane region" description="Helical" evidence="8">
    <location>
        <begin position="20"/>
        <end position="43"/>
    </location>
</feature>
<accession>A0A1W1YEP3</accession>
<dbReference type="InterPro" id="IPR035906">
    <property type="entry name" value="MetI-like_sf"/>
</dbReference>
<name>A0A1W1YEP3_9LACT</name>
<dbReference type="NCBIfam" id="TIGR01726">
    <property type="entry name" value="HEQRo_perm_3TM"/>
    <property type="match status" value="1"/>
</dbReference>
<evidence type="ECO:0000256" key="5">
    <source>
        <dbReference type="ARBA" id="ARBA00022970"/>
    </source>
</evidence>
<dbReference type="InterPro" id="IPR000515">
    <property type="entry name" value="MetI-like"/>
</dbReference>
<feature type="domain" description="ABC transmembrane type-1" evidence="9">
    <location>
        <begin position="17"/>
        <end position="214"/>
    </location>
</feature>
<dbReference type="Pfam" id="PF00528">
    <property type="entry name" value="BPD_transp_1"/>
    <property type="match status" value="1"/>
</dbReference>
<evidence type="ECO:0000313" key="10">
    <source>
        <dbReference type="EMBL" id="SMC34609.1"/>
    </source>
</evidence>
<evidence type="ECO:0000256" key="1">
    <source>
        <dbReference type="ARBA" id="ARBA00004651"/>
    </source>
</evidence>
<gene>
    <name evidence="10" type="ORF">SAMN04487984_0639</name>
</gene>
<evidence type="ECO:0000256" key="6">
    <source>
        <dbReference type="ARBA" id="ARBA00022989"/>
    </source>
</evidence>
<evidence type="ECO:0000259" key="9">
    <source>
        <dbReference type="PROSITE" id="PS50928"/>
    </source>
</evidence>
<dbReference type="OrthoDB" id="9805999at2"/>